<reference evidence="2 3" key="1">
    <citation type="submission" date="2020-01" db="EMBL/GenBank/DDBJ databases">
        <authorList>
            <person name="Gupta K D."/>
        </authorList>
    </citation>
    <scope>NUCLEOTIDE SEQUENCE [LARGE SCALE GENOMIC DNA]</scope>
</reference>
<sequence length="212" mass="23878">MSTAGNPYYFRRRTMGRAASPPTWACYEQIHDDDCSNSDSDSCSEDDEDYPDPPRGKQPSVSDSEDNVQPTSSPTAPGGDGEHADIDHMDMDEEGADGESKEIQVDKPKDVKGKQRAIEPDPEPPRRQRKKRQRMYTLRPILTIQRSQGFVWNQDLFVPPYIKDRYIASTSPPNSRGFISSSLSSTNSAMTDYEVEVVEIRVKEGELFDIIP</sequence>
<protein>
    <submittedName>
        <fullName evidence="2">Uncharacterized protein</fullName>
    </submittedName>
</protein>
<feature type="compositionally biased region" description="Basic and acidic residues" evidence="1">
    <location>
        <begin position="98"/>
        <end position="126"/>
    </location>
</feature>
<evidence type="ECO:0000313" key="3">
    <source>
        <dbReference type="Proteomes" id="UP000467700"/>
    </source>
</evidence>
<accession>A0A8S0WPF9</accession>
<dbReference type="Proteomes" id="UP000467700">
    <property type="component" value="Unassembled WGS sequence"/>
</dbReference>
<dbReference type="OrthoDB" id="3251353at2759"/>
<feature type="region of interest" description="Disordered" evidence="1">
    <location>
        <begin position="30"/>
        <end position="134"/>
    </location>
</feature>
<dbReference type="AlphaFoldDB" id="A0A8S0WPF9"/>
<dbReference type="EMBL" id="CACVBS010000060">
    <property type="protein sequence ID" value="CAA7267447.1"/>
    <property type="molecule type" value="Genomic_DNA"/>
</dbReference>
<comment type="caution">
    <text evidence="2">The sequence shown here is derived from an EMBL/GenBank/DDBJ whole genome shotgun (WGS) entry which is preliminary data.</text>
</comment>
<feature type="compositionally biased region" description="Acidic residues" evidence="1">
    <location>
        <begin position="42"/>
        <end position="51"/>
    </location>
</feature>
<gene>
    <name evidence="2" type="ORF">AAE3_LOCUS9715</name>
</gene>
<evidence type="ECO:0000256" key="1">
    <source>
        <dbReference type="SAM" id="MobiDB-lite"/>
    </source>
</evidence>
<name>A0A8S0WPF9_CYCAE</name>
<proteinExistence type="predicted"/>
<feature type="compositionally biased region" description="Basic and acidic residues" evidence="1">
    <location>
        <begin position="80"/>
        <end position="89"/>
    </location>
</feature>
<feature type="compositionally biased region" description="Polar residues" evidence="1">
    <location>
        <begin position="59"/>
        <end position="75"/>
    </location>
</feature>
<feature type="region of interest" description="Disordered" evidence="1">
    <location>
        <begin position="1"/>
        <end position="20"/>
    </location>
</feature>
<evidence type="ECO:0000313" key="2">
    <source>
        <dbReference type="EMBL" id="CAA7267447.1"/>
    </source>
</evidence>
<organism evidence="2 3">
    <name type="scientific">Cyclocybe aegerita</name>
    <name type="common">Black poplar mushroom</name>
    <name type="synonym">Agrocybe aegerita</name>
    <dbReference type="NCBI Taxonomy" id="1973307"/>
    <lineage>
        <taxon>Eukaryota</taxon>
        <taxon>Fungi</taxon>
        <taxon>Dikarya</taxon>
        <taxon>Basidiomycota</taxon>
        <taxon>Agaricomycotina</taxon>
        <taxon>Agaricomycetes</taxon>
        <taxon>Agaricomycetidae</taxon>
        <taxon>Agaricales</taxon>
        <taxon>Agaricineae</taxon>
        <taxon>Bolbitiaceae</taxon>
        <taxon>Cyclocybe</taxon>
    </lineage>
</organism>
<keyword evidence="3" id="KW-1185">Reference proteome</keyword>